<sequence length="263" mass="30247">MSTENQQKNQKEYHKQATGEALRTVQRRSSEQQLKLFGACFCPFVQRVWISLEVKGLDYQYIEVDPYKKPKLLIDINPRGLVPALKHGEWGCHESNVLLEYLEDITEQHPLLPTDPKSRADSRLWVDHINRNIIPGFYRLLQAQEMGKQTEFAQELKMEIAKIVDAADADGPFFLGPDLRFVDVSFAPWMIRLSRVLGTYRGWPAAAEDSRFGKWLKAIEEHEAVKKTTSDHKLYLDSYERYAENRPNTSQVANAVNSGRGLP</sequence>
<dbReference type="InterPro" id="IPR040079">
    <property type="entry name" value="Glutathione_S-Trfase"/>
</dbReference>
<dbReference type="EMBL" id="ML220164">
    <property type="protein sequence ID" value="TGZ76874.1"/>
    <property type="molecule type" value="Genomic_DNA"/>
</dbReference>
<dbReference type="Gene3D" id="1.20.1050.10">
    <property type="match status" value="1"/>
</dbReference>
<dbReference type="CDD" id="cd00570">
    <property type="entry name" value="GST_N_family"/>
    <property type="match status" value="1"/>
</dbReference>
<feature type="domain" description="GST C-terminal" evidence="3">
    <location>
        <begin position="115"/>
        <end position="251"/>
    </location>
</feature>
<dbReference type="SUPFAM" id="SSF52833">
    <property type="entry name" value="Thioredoxin-like"/>
    <property type="match status" value="1"/>
</dbReference>
<dbReference type="SFLD" id="SFLDG00358">
    <property type="entry name" value="Main_(cytGST)"/>
    <property type="match status" value="1"/>
</dbReference>
<dbReference type="Proteomes" id="UP000298138">
    <property type="component" value="Unassembled WGS sequence"/>
</dbReference>
<dbReference type="Pfam" id="PF13417">
    <property type="entry name" value="GST_N_3"/>
    <property type="match status" value="1"/>
</dbReference>
<evidence type="ECO:0000313" key="4">
    <source>
        <dbReference type="EMBL" id="TGZ76874.1"/>
    </source>
</evidence>
<dbReference type="OrthoDB" id="4951845at2759"/>
<dbReference type="InParanoid" id="A0A4V3SHN4"/>
<evidence type="ECO:0000259" key="2">
    <source>
        <dbReference type="PROSITE" id="PS50404"/>
    </source>
</evidence>
<proteinExistence type="predicted"/>
<dbReference type="SUPFAM" id="SSF47616">
    <property type="entry name" value="GST C-terminal domain-like"/>
    <property type="match status" value="1"/>
</dbReference>
<dbReference type="InterPro" id="IPR010987">
    <property type="entry name" value="Glutathione-S-Trfase_C-like"/>
</dbReference>
<dbReference type="InterPro" id="IPR036249">
    <property type="entry name" value="Thioredoxin-like_sf"/>
</dbReference>
<dbReference type="PANTHER" id="PTHR43968:SF6">
    <property type="entry name" value="GLUTATHIONE S-TRANSFERASE OMEGA"/>
    <property type="match status" value="1"/>
</dbReference>
<dbReference type="STRING" id="341454.A0A4V3SHN4"/>
<dbReference type="InterPro" id="IPR050983">
    <property type="entry name" value="GST_Omega/HSP26"/>
</dbReference>
<dbReference type="PROSITE" id="PS50405">
    <property type="entry name" value="GST_CTER"/>
    <property type="match status" value="1"/>
</dbReference>
<protein>
    <submittedName>
        <fullName evidence="4">Glutathione S-transferase</fullName>
    </submittedName>
</protein>
<accession>A0A4V3SHN4</accession>
<dbReference type="Gene3D" id="3.40.30.10">
    <property type="entry name" value="Glutaredoxin"/>
    <property type="match status" value="1"/>
</dbReference>
<reference evidence="4 5" key="1">
    <citation type="submission" date="2019-04" db="EMBL/GenBank/DDBJ databases">
        <title>Comparative genomics and transcriptomics to analyze fruiting body development in filamentous ascomycetes.</title>
        <authorList>
            <consortium name="DOE Joint Genome Institute"/>
            <person name="Lutkenhaus R."/>
            <person name="Traeger S."/>
            <person name="Breuer J."/>
            <person name="Kuo A."/>
            <person name="Lipzen A."/>
            <person name="Pangilinan J."/>
            <person name="Dilworth D."/>
            <person name="Sandor L."/>
            <person name="Poggeler S."/>
            <person name="Barry K."/>
            <person name="Grigoriev I.V."/>
            <person name="Nowrousian M."/>
        </authorList>
    </citation>
    <scope>NUCLEOTIDE SEQUENCE [LARGE SCALE GENOMIC DNA]</scope>
    <source>
        <strain evidence="4 5">CBS 389.68</strain>
    </source>
</reference>
<feature type="domain" description="GST N-terminal" evidence="2">
    <location>
        <begin position="32"/>
        <end position="110"/>
    </location>
</feature>
<keyword evidence="4" id="KW-0808">Transferase</keyword>
<feature type="region of interest" description="Disordered" evidence="1">
    <location>
        <begin position="1"/>
        <end position="20"/>
    </location>
</feature>
<name>A0A4V3SHN4_9PEZI</name>
<dbReference type="InterPro" id="IPR036282">
    <property type="entry name" value="Glutathione-S-Trfase_C_sf"/>
</dbReference>
<dbReference type="AlphaFoldDB" id="A0A4V3SHN4"/>
<dbReference type="SFLD" id="SFLDS00019">
    <property type="entry name" value="Glutathione_Transferase_(cytos"/>
    <property type="match status" value="1"/>
</dbReference>
<evidence type="ECO:0000313" key="5">
    <source>
        <dbReference type="Proteomes" id="UP000298138"/>
    </source>
</evidence>
<evidence type="ECO:0000259" key="3">
    <source>
        <dbReference type="PROSITE" id="PS50405"/>
    </source>
</evidence>
<gene>
    <name evidence="4" type="ORF">EX30DRAFT_311928</name>
</gene>
<keyword evidence="5" id="KW-1185">Reference proteome</keyword>
<organism evidence="4 5">
    <name type="scientific">Ascodesmis nigricans</name>
    <dbReference type="NCBI Taxonomy" id="341454"/>
    <lineage>
        <taxon>Eukaryota</taxon>
        <taxon>Fungi</taxon>
        <taxon>Dikarya</taxon>
        <taxon>Ascomycota</taxon>
        <taxon>Pezizomycotina</taxon>
        <taxon>Pezizomycetes</taxon>
        <taxon>Pezizales</taxon>
        <taxon>Ascodesmidaceae</taxon>
        <taxon>Ascodesmis</taxon>
    </lineage>
</organism>
<dbReference type="PROSITE" id="PS50404">
    <property type="entry name" value="GST_NTER"/>
    <property type="match status" value="1"/>
</dbReference>
<dbReference type="GO" id="GO:0016740">
    <property type="term" value="F:transferase activity"/>
    <property type="evidence" value="ECO:0007669"/>
    <property type="project" value="UniProtKB-KW"/>
</dbReference>
<dbReference type="GO" id="GO:0005737">
    <property type="term" value="C:cytoplasm"/>
    <property type="evidence" value="ECO:0007669"/>
    <property type="project" value="TreeGrafter"/>
</dbReference>
<dbReference type="InterPro" id="IPR004045">
    <property type="entry name" value="Glutathione_S-Trfase_N"/>
</dbReference>
<dbReference type="PANTHER" id="PTHR43968">
    <property type="match status" value="1"/>
</dbReference>
<evidence type="ECO:0000256" key="1">
    <source>
        <dbReference type="SAM" id="MobiDB-lite"/>
    </source>
</evidence>